<evidence type="ECO:0000313" key="2">
    <source>
        <dbReference type="EMBL" id="GGZ68132.1"/>
    </source>
</evidence>
<reference evidence="3" key="1">
    <citation type="journal article" date="2019" name="Int. J. Syst. Evol. Microbiol.">
        <title>The Global Catalogue of Microorganisms (GCM) 10K type strain sequencing project: providing services to taxonomists for standard genome sequencing and annotation.</title>
        <authorList>
            <consortium name="The Broad Institute Genomics Platform"/>
            <consortium name="The Broad Institute Genome Sequencing Center for Infectious Disease"/>
            <person name="Wu L."/>
            <person name="Ma J."/>
        </authorList>
    </citation>
    <scope>NUCLEOTIDE SEQUENCE [LARGE SCALE GENOMIC DNA]</scope>
    <source>
        <strain evidence="3">KCTC 22558</strain>
    </source>
</reference>
<dbReference type="EMBL" id="BMXY01000003">
    <property type="protein sequence ID" value="GGZ68132.1"/>
    <property type="molecule type" value="Genomic_DNA"/>
</dbReference>
<feature type="transmembrane region" description="Helical" evidence="1">
    <location>
        <begin position="103"/>
        <end position="125"/>
    </location>
</feature>
<dbReference type="Proteomes" id="UP000643403">
    <property type="component" value="Unassembled WGS sequence"/>
</dbReference>
<name>A0ABQ3C5T7_9GAMM</name>
<accession>A0ABQ3C5T7</accession>
<feature type="transmembrane region" description="Helical" evidence="1">
    <location>
        <begin position="245"/>
        <end position="267"/>
    </location>
</feature>
<dbReference type="InterPro" id="IPR047798">
    <property type="entry name" value="BPSS1780-like"/>
</dbReference>
<keyword evidence="1" id="KW-0472">Membrane</keyword>
<protein>
    <submittedName>
        <fullName evidence="2">Uncharacterized protein</fullName>
    </submittedName>
</protein>
<feature type="transmembrane region" description="Helical" evidence="1">
    <location>
        <begin position="159"/>
        <end position="181"/>
    </location>
</feature>
<feature type="transmembrane region" description="Helical" evidence="1">
    <location>
        <begin position="54"/>
        <end position="77"/>
    </location>
</feature>
<proteinExistence type="predicted"/>
<dbReference type="NCBIfam" id="NF041043">
    <property type="entry name" value="BPSS1780_fam"/>
    <property type="match status" value="1"/>
</dbReference>
<dbReference type="RefSeq" id="WP_189450078.1">
    <property type="nucleotide sequence ID" value="NZ_BMXY01000003.1"/>
</dbReference>
<evidence type="ECO:0000256" key="1">
    <source>
        <dbReference type="SAM" id="Phobius"/>
    </source>
</evidence>
<evidence type="ECO:0000313" key="3">
    <source>
        <dbReference type="Proteomes" id="UP000643403"/>
    </source>
</evidence>
<organism evidence="2 3">
    <name type="scientific">Cognatilysobacter xinjiangensis</name>
    <dbReference type="NCBI Taxonomy" id="546892"/>
    <lineage>
        <taxon>Bacteria</taxon>
        <taxon>Pseudomonadati</taxon>
        <taxon>Pseudomonadota</taxon>
        <taxon>Gammaproteobacteria</taxon>
        <taxon>Lysobacterales</taxon>
        <taxon>Lysobacteraceae</taxon>
        <taxon>Cognatilysobacter</taxon>
    </lineage>
</organism>
<comment type="caution">
    <text evidence="2">The sequence shown here is derived from an EMBL/GenBank/DDBJ whole genome shotgun (WGS) entry which is preliminary data.</text>
</comment>
<keyword evidence="1" id="KW-0812">Transmembrane</keyword>
<sequence length="291" mass="30697">MTQIRKVPASAGADWLVTGFRLLRRSPLGLGTLGMLFGLLGLVANLALQRSVELAMVLQFALILLGPLLLAGMVYAAREVEAGRPATPGHLLRGMQEGKAPRLLATLLPQIAAVMLLMVLLFALIGPSGIESMAETLQKLQGQAQPDPALVSELPLRRMMLWLLIAIVVGVLTGFFTFTALPDMMFTERGAFAAMGASFRACLRNLPAMLVFFVLLAIAVVVLQVLVLLIAAIVGSVAGLFAAEIVVQLVVPAVLMPAITGAMYIAWKQMLGDGEGHSGAAAPPAFHGIEA</sequence>
<gene>
    <name evidence="2" type="ORF">GCM10008101_23040</name>
</gene>
<keyword evidence="1" id="KW-1133">Transmembrane helix</keyword>
<feature type="transmembrane region" description="Helical" evidence="1">
    <location>
        <begin position="210"/>
        <end position="233"/>
    </location>
</feature>
<keyword evidence="3" id="KW-1185">Reference proteome</keyword>
<feature type="transmembrane region" description="Helical" evidence="1">
    <location>
        <begin position="28"/>
        <end position="48"/>
    </location>
</feature>